<comment type="caution">
    <text evidence="1">The sequence shown here is derived from an EMBL/GenBank/DDBJ whole genome shotgun (WGS) entry which is preliminary data.</text>
</comment>
<proteinExistence type="predicted"/>
<keyword evidence="2" id="KW-1185">Reference proteome</keyword>
<evidence type="ECO:0000313" key="2">
    <source>
        <dbReference type="Proteomes" id="UP001189429"/>
    </source>
</evidence>
<evidence type="ECO:0000313" key="1">
    <source>
        <dbReference type="EMBL" id="CAK0841416.1"/>
    </source>
</evidence>
<feature type="non-terminal residue" evidence="1">
    <location>
        <position position="1"/>
    </location>
</feature>
<gene>
    <name evidence="1" type="ORF">PCOR1329_LOCUS36624</name>
</gene>
<dbReference type="Proteomes" id="UP001189429">
    <property type="component" value="Unassembled WGS sequence"/>
</dbReference>
<accession>A0ABN9T8H1</accession>
<evidence type="ECO:0008006" key="3">
    <source>
        <dbReference type="Google" id="ProtNLM"/>
    </source>
</evidence>
<reference evidence="1" key="1">
    <citation type="submission" date="2023-10" db="EMBL/GenBank/DDBJ databases">
        <authorList>
            <person name="Chen Y."/>
            <person name="Shah S."/>
            <person name="Dougan E. K."/>
            <person name="Thang M."/>
            <person name="Chan C."/>
        </authorList>
    </citation>
    <scope>NUCLEOTIDE SEQUENCE [LARGE SCALE GENOMIC DNA]</scope>
</reference>
<name>A0ABN9T8H1_9DINO</name>
<organism evidence="1 2">
    <name type="scientific">Prorocentrum cordatum</name>
    <dbReference type="NCBI Taxonomy" id="2364126"/>
    <lineage>
        <taxon>Eukaryota</taxon>
        <taxon>Sar</taxon>
        <taxon>Alveolata</taxon>
        <taxon>Dinophyceae</taxon>
        <taxon>Prorocentrales</taxon>
        <taxon>Prorocentraceae</taxon>
        <taxon>Prorocentrum</taxon>
    </lineage>
</organism>
<dbReference type="InterPro" id="IPR035979">
    <property type="entry name" value="RBD_domain_sf"/>
</dbReference>
<protein>
    <recommendedName>
        <fullName evidence="3">RRM domain-containing protein</fullName>
    </recommendedName>
</protein>
<dbReference type="CDD" id="cd00590">
    <property type="entry name" value="RRM_SF"/>
    <property type="match status" value="1"/>
</dbReference>
<dbReference type="EMBL" id="CAUYUJ010014454">
    <property type="protein sequence ID" value="CAK0841416.1"/>
    <property type="molecule type" value="Genomic_DNA"/>
</dbReference>
<sequence>QQQLLQQQQWLQARQPQQHLGLLQLQQQGLQHVNALLQKEHPPHATWVGGLPSLAGGAQPQNFESLKNVVLELFKEAGTICYIDMPTSGRACVLGFETDQAAQAAVAIFHGHRFMFGSPPWSPLTVLRKHGARVVNGVRVSTAPSTKAAAAAAPPQPALGAPLAGGVAAPLPAGSAGVSVDGRVRDLARVLADPGSGRERLLAALHDLRLVSVTNELLEATAVHTVTKRLIEGEQTDHDAGRVWRAPGG</sequence>
<dbReference type="SUPFAM" id="SSF54928">
    <property type="entry name" value="RNA-binding domain, RBD"/>
    <property type="match status" value="1"/>
</dbReference>